<gene>
    <name evidence="1" type="ORF">BLA24_07820</name>
</gene>
<evidence type="ECO:0000313" key="2">
    <source>
        <dbReference type="Proteomes" id="UP000222531"/>
    </source>
</evidence>
<accession>A0A2G1XM79</accession>
<comment type="caution">
    <text evidence="1">The sequence shown here is derived from an EMBL/GenBank/DDBJ whole genome shotgun (WGS) entry which is preliminary data.</text>
</comment>
<keyword evidence="2" id="KW-1185">Reference proteome</keyword>
<proteinExistence type="predicted"/>
<dbReference type="EMBL" id="NHZO01000084">
    <property type="protein sequence ID" value="PHQ52352.1"/>
    <property type="molecule type" value="Genomic_DNA"/>
</dbReference>
<evidence type="ECO:0000313" key="1">
    <source>
        <dbReference type="EMBL" id="PHQ52352.1"/>
    </source>
</evidence>
<name>A0A2G1XM79_STRCJ</name>
<organism evidence="1 2">
    <name type="scientific">Streptomyces cinnamoneus</name>
    <name type="common">Streptoverticillium cinnamoneum</name>
    <dbReference type="NCBI Taxonomy" id="53446"/>
    <lineage>
        <taxon>Bacteria</taxon>
        <taxon>Bacillati</taxon>
        <taxon>Actinomycetota</taxon>
        <taxon>Actinomycetes</taxon>
        <taxon>Kitasatosporales</taxon>
        <taxon>Streptomycetaceae</taxon>
        <taxon>Streptomyces</taxon>
        <taxon>Streptomyces cinnamoneus group</taxon>
    </lineage>
</organism>
<dbReference type="Proteomes" id="UP000222531">
    <property type="component" value="Unassembled WGS sequence"/>
</dbReference>
<dbReference type="AlphaFoldDB" id="A0A2G1XM79"/>
<dbReference type="RefSeq" id="WP_099198440.1">
    <property type="nucleotide sequence ID" value="NZ_JBIRXA010000022.1"/>
</dbReference>
<protein>
    <submittedName>
        <fullName evidence="1">Uncharacterized protein</fullName>
    </submittedName>
</protein>
<reference evidence="1 2" key="1">
    <citation type="journal article" date="2017" name="Biochemistry">
        <title>Identification of the Biosynthetic Pathway for the Antibiotic Bicyclomycin.</title>
        <authorList>
            <person name="Patteson J."/>
            <person name="Cai W."/>
            <person name="Johnson R.A."/>
            <person name="Santa Maria K."/>
            <person name="Li B."/>
        </authorList>
    </citation>
    <scope>NUCLEOTIDE SEQUENCE [LARGE SCALE GENOMIC DNA]</scope>
    <source>
        <strain evidence="1 2">ATCC 21532</strain>
    </source>
</reference>
<dbReference type="OrthoDB" id="4535590at2"/>
<sequence length="76" mass="8764">MPHPIADRHLTELVDTWEYDLLADALPWSAWENRDTMRDELAAWLVHHAPARLRADGASPDLQERIRLLGLPETAR</sequence>